<dbReference type="Pfam" id="PF09179">
    <property type="entry name" value="TilS"/>
    <property type="match status" value="1"/>
</dbReference>
<dbReference type="Gene3D" id="3.40.50.620">
    <property type="entry name" value="HUPs"/>
    <property type="match status" value="1"/>
</dbReference>
<name>A0A8J3G0B6_9BURK</name>
<accession>A0A8J3G0B6</accession>
<keyword evidence="2 8" id="KW-0963">Cytoplasm</keyword>
<dbReference type="RefSeq" id="WP_189491271.1">
    <property type="nucleotide sequence ID" value="NZ_BMZG01000003.1"/>
</dbReference>
<dbReference type="InterPro" id="IPR012094">
    <property type="entry name" value="tRNA_Ile_lys_synt"/>
</dbReference>
<evidence type="ECO:0000256" key="6">
    <source>
        <dbReference type="ARBA" id="ARBA00022840"/>
    </source>
</evidence>
<dbReference type="Pfam" id="PF11734">
    <property type="entry name" value="TilS_C"/>
    <property type="match status" value="1"/>
</dbReference>
<dbReference type="Pfam" id="PF01171">
    <property type="entry name" value="ATP_bind_3"/>
    <property type="match status" value="1"/>
</dbReference>
<feature type="binding site" evidence="8">
    <location>
        <begin position="44"/>
        <end position="49"/>
    </location>
    <ligand>
        <name>ATP</name>
        <dbReference type="ChEBI" id="CHEBI:30616"/>
    </ligand>
</feature>
<dbReference type="GO" id="GO:0032267">
    <property type="term" value="F:tRNA(Ile)-lysidine synthase activity"/>
    <property type="evidence" value="ECO:0007669"/>
    <property type="project" value="UniProtKB-EC"/>
</dbReference>
<sequence length="424" mass="47640">MANTLKNNVVEATDKRGDCDGSTAFLLRAVADVMPNGVLAVAVSGGLDSMSLLHAVACVARERNVGVMAFHVHHGLQSVADEWVVLVRDTCAQLGISFDFRYLNPRERASAQSIEDWARRGRYEALAEMAKVHGVSQVWLAQHEDDQIETYLLQKARGAGVRGLSAMPAYFEKHGVLWRRPWLNVTRACISTYASEAGFVYAHDPSNDDVRFARNALRATLRDMPLTDEQRLSILNEIAHAQAQHAHESDWAMVVLKSQAVPHRAEIGELSRMRAFDSLRYTPEQIALLLRQWFAQLGLSMPSKASLSELIKQLTNTREDVQMCWRHPEDVGFAKFQGHWLAARLLPEGQWFLTDELAQWVQANGYELRTRIGGERARLSLSRPHKSLKDLYLMSGVAPMLRTQLPLIYDGERLVHVVGVGDVR</sequence>
<evidence type="ECO:0000256" key="8">
    <source>
        <dbReference type="HAMAP-Rule" id="MF_01161"/>
    </source>
</evidence>
<evidence type="ECO:0000256" key="4">
    <source>
        <dbReference type="ARBA" id="ARBA00022694"/>
    </source>
</evidence>
<dbReference type="InterPro" id="IPR014729">
    <property type="entry name" value="Rossmann-like_a/b/a_fold"/>
</dbReference>
<dbReference type="CDD" id="cd01992">
    <property type="entry name" value="TilS_N"/>
    <property type="match status" value="1"/>
</dbReference>
<comment type="domain">
    <text evidence="8">The N-terminal region contains the highly conserved SGGXDS motif, predicted to be a P-loop motif involved in ATP binding.</text>
</comment>
<dbReference type="EC" id="6.3.4.19" evidence="8"/>
<dbReference type="NCBIfam" id="TIGR02432">
    <property type="entry name" value="lysidine_TilS_N"/>
    <property type="match status" value="1"/>
</dbReference>
<dbReference type="GO" id="GO:0005524">
    <property type="term" value="F:ATP binding"/>
    <property type="evidence" value="ECO:0007669"/>
    <property type="project" value="UniProtKB-UniRule"/>
</dbReference>
<keyword evidence="5 8" id="KW-0547">Nucleotide-binding</keyword>
<dbReference type="PANTHER" id="PTHR43033:SF1">
    <property type="entry name" value="TRNA(ILE)-LYSIDINE SYNTHASE-RELATED"/>
    <property type="match status" value="1"/>
</dbReference>
<comment type="catalytic activity">
    <reaction evidence="7 8">
        <text>cytidine(34) in tRNA(Ile2) + L-lysine + ATP = lysidine(34) in tRNA(Ile2) + AMP + diphosphate + H(+)</text>
        <dbReference type="Rhea" id="RHEA:43744"/>
        <dbReference type="Rhea" id="RHEA-COMP:10625"/>
        <dbReference type="Rhea" id="RHEA-COMP:10670"/>
        <dbReference type="ChEBI" id="CHEBI:15378"/>
        <dbReference type="ChEBI" id="CHEBI:30616"/>
        <dbReference type="ChEBI" id="CHEBI:32551"/>
        <dbReference type="ChEBI" id="CHEBI:33019"/>
        <dbReference type="ChEBI" id="CHEBI:82748"/>
        <dbReference type="ChEBI" id="CHEBI:83665"/>
        <dbReference type="ChEBI" id="CHEBI:456215"/>
        <dbReference type="EC" id="6.3.4.19"/>
    </reaction>
</comment>
<keyword evidence="6 8" id="KW-0067">ATP-binding</keyword>
<comment type="function">
    <text evidence="8">Ligates lysine onto the cytidine present at position 34 of the AUA codon-specific tRNA(Ile) that contains the anticodon CAU, in an ATP-dependent manner. Cytidine is converted to lysidine, thus changing the amino acid specificity of the tRNA from methionine to isoleucine.</text>
</comment>
<keyword evidence="4 8" id="KW-0819">tRNA processing</keyword>
<dbReference type="InterPro" id="IPR011063">
    <property type="entry name" value="TilS/TtcA_N"/>
</dbReference>
<comment type="subcellular location">
    <subcellularLocation>
        <location evidence="1 8">Cytoplasm</location>
    </subcellularLocation>
</comment>
<keyword evidence="11" id="KW-1185">Reference proteome</keyword>
<feature type="domain" description="Lysidine-tRNA(Ile) synthetase C-terminal" evidence="9">
    <location>
        <begin position="366"/>
        <end position="423"/>
    </location>
</feature>
<dbReference type="GO" id="GO:0006400">
    <property type="term" value="P:tRNA modification"/>
    <property type="evidence" value="ECO:0007669"/>
    <property type="project" value="UniProtKB-UniRule"/>
</dbReference>
<evidence type="ECO:0000313" key="11">
    <source>
        <dbReference type="Proteomes" id="UP000614287"/>
    </source>
</evidence>
<dbReference type="GO" id="GO:0005737">
    <property type="term" value="C:cytoplasm"/>
    <property type="evidence" value="ECO:0007669"/>
    <property type="project" value="UniProtKB-SubCell"/>
</dbReference>
<dbReference type="InterPro" id="IPR012796">
    <property type="entry name" value="Lysidine-tRNA-synth_C"/>
</dbReference>
<evidence type="ECO:0000313" key="10">
    <source>
        <dbReference type="EMBL" id="GHA67943.1"/>
    </source>
</evidence>
<reference evidence="10" key="1">
    <citation type="journal article" date="2014" name="Int. J. Syst. Evol. Microbiol.">
        <title>Complete genome sequence of Corynebacterium casei LMG S-19264T (=DSM 44701T), isolated from a smear-ripened cheese.</title>
        <authorList>
            <consortium name="US DOE Joint Genome Institute (JGI-PGF)"/>
            <person name="Walter F."/>
            <person name="Albersmeier A."/>
            <person name="Kalinowski J."/>
            <person name="Ruckert C."/>
        </authorList>
    </citation>
    <scope>NUCLEOTIDE SEQUENCE</scope>
    <source>
        <strain evidence="10">KCTC 32501</strain>
    </source>
</reference>
<dbReference type="HAMAP" id="MF_01161">
    <property type="entry name" value="tRNA_Ile_lys_synt"/>
    <property type="match status" value="1"/>
</dbReference>
<dbReference type="EMBL" id="BMZG01000003">
    <property type="protein sequence ID" value="GHA67943.1"/>
    <property type="molecule type" value="Genomic_DNA"/>
</dbReference>
<dbReference type="SUPFAM" id="SSF52402">
    <property type="entry name" value="Adenine nucleotide alpha hydrolases-like"/>
    <property type="match status" value="1"/>
</dbReference>
<dbReference type="SMART" id="SM00977">
    <property type="entry name" value="TilS_C"/>
    <property type="match status" value="1"/>
</dbReference>
<dbReference type="Proteomes" id="UP000614287">
    <property type="component" value="Unassembled WGS sequence"/>
</dbReference>
<evidence type="ECO:0000256" key="7">
    <source>
        <dbReference type="ARBA" id="ARBA00048539"/>
    </source>
</evidence>
<organism evidence="10 11">
    <name type="scientific">Formosimonas limnophila</name>
    <dbReference type="NCBI Taxonomy" id="1384487"/>
    <lineage>
        <taxon>Bacteria</taxon>
        <taxon>Pseudomonadati</taxon>
        <taxon>Pseudomonadota</taxon>
        <taxon>Betaproteobacteria</taxon>
        <taxon>Burkholderiales</taxon>
        <taxon>Burkholderiaceae</taxon>
        <taxon>Formosimonas</taxon>
    </lineage>
</organism>
<comment type="caution">
    <text evidence="10">The sequence shown here is derived from an EMBL/GenBank/DDBJ whole genome shotgun (WGS) entry which is preliminary data.</text>
</comment>
<dbReference type="InterPro" id="IPR012795">
    <property type="entry name" value="tRNA_Ile_lys_synt_N"/>
</dbReference>
<evidence type="ECO:0000256" key="3">
    <source>
        <dbReference type="ARBA" id="ARBA00022598"/>
    </source>
</evidence>
<dbReference type="PANTHER" id="PTHR43033">
    <property type="entry name" value="TRNA(ILE)-LYSIDINE SYNTHASE-RELATED"/>
    <property type="match status" value="1"/>
</dbReference>
<evidence type="ECO:0000256" key="2">
    <source>
        <dbReference type="ARBA" id="ARBA00022490"/>
    </source>
</evidence>
<dbReference type="SUPFAM" id="SSF56037">
    <property type="entry name" value="PheT/TilS domain"/>
    <property type="match status" value="1"/>
</dbReference>
<dbReference type="Gene3D" id="1.20.59.20">
    <property type="match status" value="1"/>
</dbReference>
<dbReference type="NCBIfam" id="TIGR02433">
    <property type="entry name" value="lysidine_TilS_C"/>
    <property type="match status" value="1"/>
</dbReference>
<protein>
    <recommendedName>
        <fullName evidence="8">tRNA(Ile)-lysidine synthase</fullName>
        <ecNumber evidence="8">6.3.4.19</ecNumber>
    </recommendedName>
    <alternativeName>
        <fullName evidence="8">tRNA(Ile)-2-lysyl-cytidine synthase</fullName>
    </alternativeName>
    <alternativeName>
        <fullName evidence="8">tRNA(Ile)-lysidine synthetase</fullName>
    </alternativeName>
</protein>
<comment type="similarity">
    <text evidence="8">Belongs to the tRNA(Ile)-lysidine synthase family.</text>
</comment>
<proteinExistence type="inferred from homology"/>
<gene>
    <name evidence="8" type="primary">tilS</name>
    <name evidence="10" type="ORF">GCM10009007_05580</name>
</gene>
<reference evidence="10" key="2">
    <citation type="submission" date="2020-09" db="EMBL/GenBank/DDBJ databases">
        <authorList>
            <person name="Sun Q."/>
            <person name="Kim S."/>
        </authorList>
    </citation>
    <scope>NUCLEOTIDE SEQUENCE</scope>
    <source>
        <strain evidence="10">KCTC 32501</strain>
    </source>
</reference>
<keyword evidence="3 8" id="KW-0436">Ligase</keyword>
<evidence type="ECO:0000256" key="1">
    <source>
        <dbReference type="ARBA" id="ARBA00004496"/>
    </source>
</evidence>
<evidence type="ECO:0000256" key="5">
    <source>
        <dbReference type="ARBA" id="ARBA00022741"/>
    </source>
</evidence>
<evidence type="ECO:0000259" key="9">
    <source>
        <dbReference type="SMART" id="SM00977"/>
    </source>
</evidence>
<dbReference type="InterPro" id="IPR015262">
    <property type="entry name" value="tRNA_Ile_lys_synt_subst-bd"/>
</dbReference>
<dbReference type="AlphaFoldDB" id="A0A8J3G0B6"/>
<dbReference type="SUPFAM" id="SSF82829">
    <property type="entry name" value="MesJ substrate recognition domain-like"/>
    <property type="match status" value="1"/>
</dbReference>